<dbReference type="InterPro" id="IPR021272">
    <property type="entry name" value="DUF2851"/>
</dbReference>
<sequence>MTEKLLQFIWQFQYFNKGELHTEDGDALQIIKPGIYNSNQGPDFLEASIKVAAVKLFGNIELHVKASDWFKHQHSSDKNYSNIILHVVWEDDVKTQNKIQLPTLILQNRVPKILLQRYEQLMNEGYVLHCKNFLPVLSNIGWIAWKERLMIERLEIKSQKVLNFLEETHHHWEEVFWWMIAANFGIKVNSELFEAVAKSIPINILAKHKNQIHQLEALLLGQANLLKGDFEEDYPKLLQREYHFLQKKYKLAKVNAAAHFLRMRPANFPTIRLAQLAMLIKNVSHLFSKIKEMNDVDEVRKLFNITCNDYWHYHFVFDETTKYKPKHLGEQMIDNILINTIVPVLFSYGLHQKEQGYKDKALRWLSEIKSEENSITRSWKLLQIENKNAFDSQALIHLKNNYCQSKRCLECAVGNKILKPTN</sequence>
<name>A0A1J5SZD4_9ZZZZ</name>
<gene>
    <name evidence="1" type="ORF">GALL_56920</name>
</gene>
<reference evidence="1" key="1">
    <citation type="submission" date="2016-10" db="EMBL/GenBank/DDBJ databases">
        <title>Sequence of Gallionella enrichment culture.</title>
        <authorList>
            <person name="Poehlein A."/>
            <person name="Muehling M."/>
            <person name="Daniel R."/>
        </authorList>
    </citation>
    <scope>NUCLEOTIDE SEQUENCE</scope>
</reference>
<protein>
    <recommendedName>
        <fullName evidence="2">DUF2851 domain-containing protein</fullName>
    </recommendedName>
</protein>
<dbReference type="EMBL" id="MLJW01000015">
    <property type="protein sequence ID" value="OIR13307.1"/>
    <property type="molecule type" value="Genomic_DNA"/>
</dbReference>
<dbReference type="AlphaFoldDB" id="A0A1J5SZD4"/>
<dbReference type="Pfam" id="PF11013">
    <property type="entry name" value="DUF2851"/>
    <property type="match status" value="1"/>
</dbReference>
<evidence type="ECO:0000313" key="1">
    <source>
        <dbReference type="EMBL" id="OIR13307.1"/>
    </source>
</evidence>
<accession>A0A1J5SZD4</accession>
<proteinExistence type="predicted"/>
<evidence type="ECO:0008006" key="2">
    <source>
        <dbReference type="Google" id="ProtNLM"/>
    </source>
</evidence>
<comment type="caution">
    <text evidence="1">The sequence shown here is derived from an EMBL/GenBank/DDBJ whole genome shotgun (WGS) entry which is preliminary data.</text>
</comment>
<organism evidence="1">
    <name type="scientific">mine drainage metagenome</name>
    <dbReference type="NCBI Taxonomy" id="410659"/>
    <lineage>
        <taxon>unclassified sequences</taxon>
        <taxon>metagenomes</taxon>
        <taxon>ecological metagenomes</taxon>
    </lineage>
</organism>